<dbReference type="Gene3D" id="3.30.565.10">
    <property type="entry name" value="Histidine kinase-like ATPase, C-terminal domain"/>
    <property type="match status" value="1"/>
</dbReference>
<dbReference type="InterPro" id="IPR036890">
    <property type="entry name" value="HATPase_C_sf"/>
</dbReference>
<dbReference type="STRING" id="1120976.SAMN03080606_04290"/>
<keyword evidence="7" id="KW-0067">ATP-binding</keyword>
<dbReference type="InterPro" id="IPR003594">
    <property type="entry name" value="HATPase_dom"/>
</dbReference>
<dbReference type="OrthoDB" id="9781904at2"/>
<keyword evidence="5" id="KW-0547">Nucleotide-binding</keyword>
<feature type="domain" description="Signal transduction histidine kinase subgroup 3 dimerisation and phosphoacceptor" evidence="12">
    <location>
        <begin position="185"/>
        <end position="250"/>
    </location>
</feature>
<dbReference type="Pfam" id="PF07730">
    <property type="entry name" value="HisKA_3"/>
    <property type="match status" value="1"/>
</dbReference>
<dbReference type="GO" id="GO:0016020">
    <property type="term" value="C:membrane"/>
    <property type="evidence" value="ECO:0007669"/>
    <property type="project" value="InterPro"/>
</dbReference>
<dbReference type="Pfam" id="PF02518">
    <property type="entry name" value="HATPase_c"/>
    <property type="match status" value="1"/>
</dbReference>
<keyword evidence="8" id="KW-0902">Two-component regulatory system</keyword>
<accession>A0A1G5LE97</accession>
<evidence type="ECO:0000256" key="1">
    <source>
        <dbReference type="ARBA" id="ARBA00000085"/>
    </source>
</evidence>
<dbReference type="GO" id="GO:0046983">
    <property type="term" value="F:protein dimerization activity"/>
    <property type="evidence" value="ECO:0007669"/>
    <property type="project" value="InterPro"/>
</dbReference>
<dbReference type="InterPro" id="IPR011712">
    <property type="entry name" value="Sig_transdc_His_kin_sub3_dim/P"/>
</dbReference>
<reference evidence="13 14" key="1">
    <citation type="submission" date="2016-10" db="EMBL/GenBank/DDBJ databases">
        <authorList>
            <person name="de Groot N.N."/>
        </authorList>
    </citation>
    <scope>NUCLEOTIDE SEQUENCE [LARGE SCALE GENOMIC DNA]</scope>
    <source>
        <strain evidence="13 14">DSM 18978</strain>
    </source>
</reference>
<dbReference type="GO" id="GO:0000155">
    <property type="term" value="F:phosphorelay sensor kinase activity"/>
    <property type="evidence" value="ECO:0007669"/>
    <property type="project" value="InterPro"/>
</dbReference>
<evidence type="ECO:0000256" key="4">
    <source>
        <dbReference type="ARBA" id="ARBA00022679"/>
    </source>
</evidence>
<dbReference type="RefSeq" id="WP_091547632.1">
    <property type="nucleotide sequence ID" value="NZ_FMUS01000050.1"/>
</dbReference>
<dbReference type="AlphaFoldDB" id="A0A1G5LE97"/>
<evidence type="ECO:0000256" key="3">
    <source>
        <dbReference type="ARBA" id="ARBA00022553"/>
    </source>
</evidence>
<evidence type="ECO:0000256" key="8">
    <source>
        <dbReference type="ARBA" id="ARBA00023012"/>
    </source>
</evidence>
<keyword evidence="3" id="KW-0597">Phosphoprotein</keyword>
<dbReference type="Proteomes" id="UP000198636">
    <property type="component" value="Unassembled WGS sequence"/>
</dbReference>
<gene>
    <name evidence="13" type="ORF">SAMN03080606_04290</name>
</gene>
<evidence type="ECO:0000256" key="6">
    <source>
        <dbReference type="ARBA" id="ARBA00022777"/>
    </source>
</evidence>
<keyword evidence="10" id="KW-1133">Transmembrane helix</keyword>
<dbReference type="PANTHER" id="PTHR24421:SF10">
    <property type="entry name" value="NITRATE_NITRITE SENSOR PROTEIN NARQ"/>
    <property type="match status" value="1"/>
</dbReference>
<keyword evidence="9" id="KW-0175">Coiled coil</keyword>
<keyword evidence="10" id="KW-0812">Transmembrane</keyword>
<evidence type="ECO:0000259" key="11">
    <source>
        <dbReference type="Pfam" id="PF02518"/>
    </source>
</evidence>
<dbReference type="SUPFAM" id="SSF55874">
    <property type="entry name" value="ATPase domain of HSP90 chaperone/DNA topoisomerase II/histidine kinase"/>
    <property type="match status" value="1"/>
</dbReference>
<feature type="coiled-coil region" evidence="9">
    <location>
        <begin position="156"/>
        <end position="183"/>
    </location>
</feature>
<evidence type="ECO:0000256" key="7">
    <source>
        <dbReference type="ARBA" id="ARBA00022840"/>
    </source>
</evidence>
<evidence type="ECO:0000259" key="12">
    <source>
        <dbReference type="Pfam" id="PF07730"/>
    </source>
</evidence>
<protein>
    <recommendedName>
        <fullName evidence="2">histidine kinase</fullName>
        <ecNumber evidence="2">2.7.13.3</ecNumber>
    </recommendedName>
</protein>
<evidence type="ECO:0000256" key="5">
    <source>
        <dbReference type="ARBA" id="ARBA00022741"/>
    </source>
</evidence>
<dbReference type="EMBL" id="FMUS01000050">
    <property type="protein sequence ID" value="SCZ10489.1"/>
    <property type="molecule type" value="Genomic_DNA"/>
</dbReference>
<feature type="transmembrane region" description="Helical" evidence="10">
    <location>
        <begin position="82"/>
        <end position="111"/>
    </location>
</feature>
<evidence type="ECO:0000313" key="14">
    <source>
        <dbReference type="Proteomes" id="UP000198636"/>
    </source>
</evidence>
<proteinExistence type="predicted"/>
<dbReference type="InterPro" id="IPR050482">
    <property type="entry name" value="Sensor_HK_TwoCompSys"/>
</dbReference>
<dbReference type="GO" id="GO:0005524">
    <property type="term" value="F:ATP binding"/>
    <property type="evidence" value="ECO:0007669"/>
    <property type="project" value="UniProtKB-KW"/>
</dbReference>
<sequence>MSGKLIELKQIIRLFIILIVIIGIILNGNTVDFLYVLFLLTFILNSQVRVNTLSNSNGIIFSIFLDLPIIIFIYYNYLGVNYLLLCITLIDCLTLLKKYYSWIIFAVFIYITYANKISYETILLNSIIFFLIYVYAIQVKKMEGKIEEIEVLYDKNRRYSIQLENTKNTLEDYTERVEAMSQLEERNRLSVEIHDTIGHRLTALLMQLEAIIRYQEVDGENLKEMLESARDYLSNCVDLLRSTVKNMKPRSYRGGILTLKDFLDSFTRQTGINTAFEIKGQPYDLLPGDITALYKNLQEATTNSSRHGKGSLIKVTLEYLESGVAMEVADDGQGASVINKGLGITGMEERVALLGGSLEIKSSNIGFTITTIIPKRREII</sequence>
<dbReference type="CDD" id="cd16917">
    <property type="entry name" value="HATPase_UhpB-NarQ-NarX-like"/>
    <property type="match status" value="1"/>
</dbReference>
<keyword evidence="10" id="KW-0472">Membrane</keyword>
<name>A0A1G5LE97_9FIRM</name>
<feature type="transmembrane region" description="Helical" evidence="10">
    <location>
        <begin position="58"/>
        <end position="75"/>
    </location>
</feature>
<organism evidence="13 14">
    <name type="scientific">Alkaliphilus peptidifermentans DSM 18978</name>
    <dbReference type="NCBI Taxonomy" id="1120976"/>
    <lineage>
        <taxon>Bacteria</taxon>
        <taxon>Bacillati</taxon>
        <taxon>Bacillota</taxon>
        <taxon>Clostridia</taxon>
        <taxon>Peptostreptococcales</taxon>
        <taxon>Natronincolaceae</taxon>
        <taxon>Alkaliphilus</taxon>
    </lineage>
</organism>
<keyword evidence="14" id="KW-1185">Reference proteome</keyword>
<feature type="transmembrane region" description="Helical" evidence="10">
    <location>
        <begin position="117"/>
        <end position="136"/>
    </location>
</feature>
<feature type="domain" description="Histidine kinase/HSP90-like ATPase" evidence="11">
    <location>
        <begin position="288"/>
        <end position="376"/>
    </location>
</feature>
<dbReference type="EC" id="2.7.13.3" evidence="2"/>
<evidence type="ECO:0000256" key="2">
    <source>
        <dbReference type="ARBA" id="ARBA00012438"/>
    </source>
</evidence>
<keyword evidence="6 13" id="KW-0418">Kinase</keyword>
<dbReference type="Gene3D" id="1.20.5.1930">
    <property type="match status" value="1"/>
</dbReference>
<evidence type="ECO:0000256" key="9">
    <source>
        <dbReference type="SAM" id="Coils"/>
    </source>
</evidence>
<evidence type="ECO:0000313" key="13">
    <source>
        <dbReference type="EMBL" id="SCZ10489.1"/>
    </source>
</evidence>
<evidence type="ECO:0000256" key="10">
    <source>
        <dbReference type="SAM" id="Phobius"/>
    </source>
</evidence>
<dbReference type="PANTHER" id="PTHR24421">
    <property type="entry name" value="NITRATE/NITRITE SENSOR PROTEIN NARX-RELATED"/>
    <property type="match status" value="1"/>
</dbReference>
<comment type="catalytic activity">
    <reaction evidence="1">
        <text>ATP + protein L-histidine = ADP + protein N-phospho-L-histidine.</text>
        <dbReference type="EC" id="2.7.13.3"/>
    </reaction>
</comment>
<feature type="transmembrane region" description="Helical" evidence="10">
    <location>
        <begin position="12"/>
        <end position="38"/>
    </location>
</feature>
<keyword evidence="4" id="KW-0808">Transferase</keyword>